<dbReference type="Proteomes" id="UP000070328">
    <property type="component" value="Unassembled WGS sequence"/>
</dbReference>
<protein>
    <submittedName>
        <fullName evidence="1">Uncharacterized protein</fullName>
    </submittedName>
</protein>
<comment type="caution">
    <text evidence="1">The sequence shown here is derived from an EMBL/GenBank/DDBJ whole genome shotgun (WGS) entry which is preliminary data.</text>
</comment>
<sequence length="163" mass="18048">MWADLFQLSFGYFAYTRMYNERCDQIRARTGDSSASLWSKSDNAACLSSTHKEWYSQVAMPSAAGFIKGIAGGNVFTSTFIIDDIQYHFSGRFNPAVQEFVSNSATLEYESLESLTRQRDFSGKVGTQSIDLHVADGLKITGNLELPMSPATRVSGTGTWNQN</sequence>
<dbReference type="AlphaFoldDB" id="A0A135T814"/>
<gene>
    <name evidence="1" type="ORF">CSIM01_08071</name>
</gene>
<proteinExistence type="predicted"/>
<name>A0A135T814_9PEZI</name>
<evidence type="ECO:0000313" key="1">
    <source>
        <dbReference type="EMBL" id="KXH44291.1"/>
    </source>
</evidence>
<organism evidence="1 2">
    <name type="scientific">Colletotrichum simmondsii</name>
    <dbReference type="NCBI Taxonomy" id="703756"/>
    <lineage>
        <taxon>Eukaryota</taxon>
        <taxon>Fungi</taxon>
        <taxon>Dikarya</taxon>
        <taxon>Ascomycota</taxon>
        <taxon>Pezizomycotina</taxon>
        <taxon>Sordariomycetes</taxon>
        <taxon>Hypocreomycetidae</taxon>
        <taxon>Glomerellales</taxon>
        <taxon>Glomerellaceae</taxon>
        <taxon>Colletotrichum</taxon>
        <taxon>Colletotrichum acutatum species complex</taxon>
    </lineage>
</organism>
<keyword evidence="2" id="KW-1185">Reference proteome</keyword>
<dbReference type="EMBL" id="JFBX01000252">
    <property type="protein sequence ID" value="KXH44291.1"/>
    <property type="molecule type" value="Genomic_DNA"/>
</dbReference>
<accession>A0A135T814</accession>
<reference evidence="1 2" key="1">
    <citation type="submission" date="2014-02" db="EMBL/GenBank/DDBJ databases">
        <title>The genome sequence of Colletotrichum simmondsii CBS122122.</title>
        <authorList>
            <person name="Baroncelli R."/>
            <person name="Thon M.R."/>
        </authorList>
    </citation>
    <scope>NUCLEOTIDE SEQUENCE [LARGE SCALE GENOMIC DNA]</scope>
    <source>
        <strain evidence="1 2">CBS122122</strain>
    </source>
</reference>
<evidence type="ECO:0000313" key="2">
    <source>
        <dbReference type="Proteomes" id="UP000070328"/>
    </source>
</evidence>